<gene>
    <name evidence="1" type="ORF">OXD698_LOCUS48014</name>
</gene>
<protein>
    <submittedName>
        <fullName evidence="1">Uncharacterized protein</fullName>
    </submittedName>
</protein>
<proteinExistence type="predicted"/>
<accession>A0A820K2Q2</accession>
<name>A0A820K2Q2_9BILA</name>
<feature type="non-terminal residue" evidence="1">
    <location>
        <position position="1"/>
    </location>
</feature>
<dbReference type="Proteomes" id="UP000663844">
    <property type="component" value="Unassembled WGS sequence"/>
</dbReference>
<reference evidence="1" key="1">
    <citation type="submission" date="2021-02" db="EMBL/GenBank/DDBJ databases">
        <authorList>
            <person name="Nowell W R."/>
        </authorList>
    </citation>
    <scope>NUCLEOTIDE SEQUENCE</scope>
</reference>
<evidence type="ECO:0000313" key="1">
    <source>
        <dbReference type="EMBL" id="CAF4336997.1"/>
    </source>
</evidence>
<sequence length="10" mass="1187">AKKELRLESN</sequence>
<comment type="caution">
    <text evidence="1">The sequence shown here is derived from an EMBL/GenBank/DDBJ whole genome shotgun (WGS) entry which is preliminary data.</text>
</comment>
<dbReference type="EMBL" id="CAJOAZ010019495">
    <property type="protein sequence ID" value="CAF4336997.1"/>
    <property type="molecule type" value="Genomic_DNA"/>
</dbReference>
<organism evidence="1 2">
    <name type="scientific">Adineta steineri</name>
    <dbReference type="NCBI Taxonomy" id="433720"/>
    <lineage>
        <taxon>Eukaryota</taxon>
        <taxon>Metazoa</taxon>
        <taxon>Spiralia</taxon>
        <taxon>Gnathifera</taxon>
        <taxon>Rotifera</taxon>
        <taxon>Eurotatoria</taxon>
        <taxon>Bdelloidea</taxon>
        <taxon>Adinetida</taxon>
        <taxon>Adinetidae</taxon>
        <taxon>Adineta</taxon>
    </lineage>
</organism>
<evidence type="ECO:0000313" key="2">
    <source>
        <dbReference type="Proteomes" id="UP000663844"/>
    </source>
</evidence>